<dbReference type="Proteomes" id="UP000516428">
    <property type="component" value="Chromosome"/>
</dbReference>
<keyword evidence="2" id="KW-0812">Transmembrane</keyword>
<dbReference type="EMBL" id="CP061281">
    <property type="protein sequence ID" value="QNS04624.1"/>
    <property type="molecule type" value="Genomic_DNA"/>
</dbReference>
<keyword evidence="2" id="KW-0472">Membrane</keyword>
<keyword evidence="4" id="KW-1185">Reference proteome</keyword>
<keyword evidence="2" id="KW-1133">Transmembrane helix</keyword>
<feature type="region of interest" description="Disordered" evidence="1">
    <location>
        <begin position="1"/>
        <end position="35"/>
    </location>
</feature>
<evidence type="ECO:0000256" key="2">
    <source>
        <dbReference type="SAM" id="Phobius"/>
    </source>
</evidence>
<accession>A0A7H1B7B9</accession>
<proteinExistence type="predicted"/>
<dbReference type="RefSeq" id="WP_188337356.1">
    <property type="nucleotide sequence ID" value="NZ_CP061281.1"/>
</dbReference>
<feature type="compositionally biased region" description="Basic and acidic residues" evidence="1">
    <location>
        <begin position="10"/>
        <end position="26"/>
    </location>
</feature>
<protein>
    <submittedName>
        <fullName evidence="3">DUF2993 domain-containing protein</fullName>
    </submittedName>
</protein>
<organism evidence="3 4">
    <name type="scientific">Streptomyces xanthii</name>
    <dbReference type="NCBI Taxonomy" id="2768069"/>
    <lineage>
        <taxon>Bacteria</taxon>
        <taxon>Bacillati</taxon>
        <taxon>Actinomycetota</taxon>
        <taxon>Actinomycetes</taxon>
        <taxon>Kitasatosporales</taxon>
        <taxon>Streptomycetaceae</taxon>
        <taxon>Streptomyces</taxon>
    </lineage>
</organism>
<dbReference type="AlphaFoldDB" id="A0A7H1B7B9"/>
<name>A0A7H1B7B9_9ACTN</name>
<sequence>MTSEIPTSDDTQRIPHARRAEEKPETEPEPEPVPRRRGRRVLKVLAGAVAVLAFLAVADRWAVLYAQDLAAEQARKALKLKAAPEVRIDGFPFLTQVAAGDLDRVQVTLPDLDAGPVSIAQVKATVDDIRIAGWPTGIDGVDLGKVRGDVLLDFADLTREVGASQVRLAPGREPGSVLARGRIPVAGTEVDVRADAQVRREGRQGVALTVANTRLVVPDVLTYTPGKGGGLQLAAPATGRMDRAEFEETTGERLAPGRLLKGPAVDALVEHPALLEPAGIDPSLLRGLREAREPKVAEAMEFSAALPSGLPGDLGLRRLSVTPGGIRARLTGADVSVPAP</sequence>
<dbReference type="InterPro" id="IPR021373">
    <property type="entry name" value="DUF2993"/>
</dbReference>
<evidence type="ECO:0000256" key="1">
    <source>
        <dbReference type="SAM" id="MobiDB-lite"/>
    </source>
</evidence>
<reference evidence="3 4" key="1">
    <citation type="submission" date="2020-09" db="EMBL/GenBank/DDBJ databases">
        <title>A novel species.</title>
        <authorList>
            <person name="Gao J."/>
        </authorList>
    </citation>
    <scope>NUCLEOTIDE SEQUENCE [LARGE SCALE GENOMIC DNA]</scope>
    <source>
        <strain evidence="3 4">CRXT-Y-14</strain>
    </source>
</reference>
<evidence type="ECO:0000313" key="3">
    <source>
        <dbReference type="EMBL" id="QNS04624.1"/>
    </source>
</evidence>
<evidence type="ECO:0000313" key="4">
    <source>
        <dbReference type="Proteomes" id="UP000516428"/>
    </source>
</evidence>
<gene>
    <name evidence="3" type="ORF">IAG42_14055</name>
</gene>
<dbReference type="KEGG" id="sxn:IAG42_14055"/>
<feature type="transmembrane region" description="Helical" evidence="2">
    <location>
        <begin position="44"/>
        <end position="66"/>
    </location>
</feature>
<dbReference type="Pfam" id="PF11209">
    <property type="entry name" value="LmeA"/>
    <property type="match status" value="1"/>
</dbReference>